<evidence type="ECO:0000256" key="1">
    <source>
        <dbReference type="ARBA" id="ARBA00004924"/>
    </source>
</evidence>
<dbReference type="PIRSF" id="PIRSF001111">
    <property type="entry name" value="Isochorismatase"/>
    <property type="match status" value="1"/>
</dbReference>
<dbReference type="InterPro" id="IPR016291">
    <property type="entry name" value="Isochorismatase"/>
</dbReference>
<comment type="cofactor">
    <cofactor evidence="5">
        <name>pantetheine 4'-phosphate</name>
        <dbReference type="ChEBI" id="CHEBI:47942"/>
    </cofactor>
    <text evidence="5">Binds 1 phosphopantetheine covalently.</text>
</comment>
<dbReference type="EMBL" id="CP007511">
    <property type="protein sequence ID" value="AJE14552.1"/>
    <property type="molecule type" value="Genomic_DNA"/>
</dbReference>
<dbReference type="PANTHER" id="PTHR43540:SF3">
    <property type="entry name" value="ENTEROBACTIN SYNTHASE COMPONENT B"/>
    <property type="match status" value="1"/>
</dbReference>
<evidence type="ECO:0000313" key="10">
    <source>
        <dbReference type="Proteomes" id="UP000182276"/>
    </source>
</evidence>
<reference evidence="9" key="1">
    <citation type="submission" date="2014-03" db="EMBL/GenBank/DDBJ databases">
        <title>Complete genome of Pseudomonas balearica DSM 6083T, a sewage water isolate from an enrichment with 2-methylnaphthalene.</title>
        <authorList>
            <person name="Salva-Serra F."/>
            <person name="Jaen-Luchoro D."/>
            <person name="Busquets A."/>
            <person name="Pena A."/>
            <person name="Gomila M."/>
            <person name="Bosch R."/>
            <person name="Nogales B."/>
            <person name="Garcia-Valdes E."/>
            <person name="Lalucat J."/>
            <person name="Bennasar A."/>
        </authorList>
    </citation>
    <scope>NUCLEOTIDE SEQUENCE [LARGE SCALE GENOMIC DNA]</scope>
    <source>
        <strain evidence="9">DSM 6083</strain>
    </source>
</reference>
<dbReference type="Gene3D" id="1.10.1200.10">
    <property type="entry name" value="ACP-like"/>
    <property type="match status" value="1"/>
</dbReference>
<dbReference type="InterPro" id="IPR000868">
    <property type="entry name" value="Isochorismatase-like_dom"/>
</dbReference>
<dbReference type="SUPFAM" id="SSF52499">
    <property type="entry name" value="Isochorismatase-like hydrolases"/>
    <property type="match status" value="1"/>
</dbReference>
<dbReference type="InterPro" id="IPR036736">
    <property type="entry name" value="ACP-like_sf"/>
</dbReference>
<dbReference type="AlphaFoldDB" id="A0A8D4C679"/>
<evidence type="ECO:0000256" key="4">
    <source>
        <dbReference type="ARBA" id="ARBA00048590"/>
    </source>
</evidence>
<dbReference type="PANTHER" id="PTHR43540">
    <property type="entry name" value="PEROXYUREIDOACRYLATE/UREIDOACRYLATE AMIDOHYDROLASE-RELATED"/>
    <property type="match status" value="1"/>
</dbReference>
<dbReference type="EMBL" id="FNHO01000004">
    <property type="protein sequence ID" value="SDM41177.1"/>
    <property type="molecule type" value="Genomic_DNA"/>
</dbReference>
<organism evidence="7 9">
    <name type="scientific">Stutzerimonas balearica DSM 6083</name>
    <dbReference type="NCBI Taxonomy" id="1123016"/>
    <lineage>
        <taxon>Bacteria</taxon>
        <taxon>Pseudomonadati</taxon>
        <taxon>Pseudomonadota</taxon>
        <taxon>Gammaproteobacteria</taxon>
        <taxon>Pseudomonadales</taxon>
        <taxon>Pseudomonadaceae</taxon>
        <taxon>Stutzerimonas</taxon>
    </lineage>
</organism>
<reference evidence="8 10" key="2">
    <citation type="submission" date="2016-10" db="EMBL/GenBank/DDBJ databases">
        <authorList>
            <person name="Varghese N."/>
            <person name="Submissions S."/>
        </authorList>
    </citation>
    <scope>NUCLEOTIDE SEQUENCE [LARGE SCALE GENOMIC DNA]</scope>
    <source>
        <strain evidence="8 10">DSM 6083</strain>
    </source>
</reference>
<keyword evidence="3" id="KW-0378">Hydrolase</keyword>
<dbReference type="Proteomes" id="UP000031271">
    <property type="component" value="Chromosome"/>
</dbReference>
<dbReference type="GO" id="GO:0008908">
    <property type="term" value="F:isochorismatase activity"/>
    <property type="evidence" value="ECO:0007669"/>
    <property type="project" value="UniProtKB-EC"/>
</dbReference>
<evidence type="ECO:0000256" key="5">
    <source>
        <dbReference type="PIRSR" id="PIRSR001111-50"/>
    </source>
</evidence>
<accession>A0A8D4C679</accession>
<evidence type="ECO:0000256" key="2">
    <source>
        <dbReference type="ARBA" id="ARBA00012100"/>
    </source>
</evidence>
<dbReference type="Gene3D" id="3.40.50.850">
    <property type="entry name" value="Isochorismatase-like"/>
    <property type="match status" value="1"/>
</dbReference>
<keyword evidence="10" id="KW-1185">Reference proteome</keyword>
<dbReference type="PROSITE" id="PS50075">
    <property type="entry name" value="CARRIER"/>
    <property type="match status" value="1"/>
</dbReference>
<dbReference type="InterPro" id="IPR036380">
    <property type="entry name" value="Isochorismatase-like_sf"/>
</dbReference>
<comment type="catalytic activity">
    <reaction evidence="4">
        <text>isochorismate + H2O = (2S,3S)-2,3-dihydroxy-2,3-dihydrobenzoate + pyruvate</text>
        <dbReference type="Rhea" id="RHEA:11112"/>
        <dbReference type="ChEBI" id="CHEBI:15361"/>
        <dbReference type="ChEBI" id="CHEBI:15377"/>
        <dbReference type="ChEBI" id="CHEBI:29780"/>
        <dbReference type="ChEBI" id="CHEBI:58764"/>
        <dbReference type="EC" id="3.3.2.1"/>
    </reaction>
</comment>
<evidence type="ECO:0000256" key="3">
    <source>
        <dbReference type="ARBA" id="ARBA00022801"/>
    </source>
</evidence>
<comment type="pathway">
    <text evidence="1">Siderophore biosynthesis.</text>
</comment>
<evidence type="ECO:0000259" key="6">
    <source>
        <dbReference type="PROSITE" id="PS50075"/>
    </source>
</evidence>
<dbReference type="PRINTS" id="PR01398">
    <property type="entry name" value="ISCHRISMTASE"/>
</dbReference>
<dbReference type="SUPFAM" id="SSF47336">
    <property type="entry name" value="ACP-like"/>
    <property type="match status" value="1"/>
</dbReference>
<proteinExistence type="predicted"/>
<keyword evidence="5" id="KW-0597">Phosphoprotein</keyword>
<evidence type="ECO:0000313" key="7">
    <source>
        <dbReference type="EMBL" id="AJE14552.1"/>
    </source>
</evidence>
<dbReference type="Proteomes" id="UP000182276">
    <property type="component" value="Unassembled WGS sequence"/>
</dbReference>
<gene>
    <name evidence="7" type="ORF">CL52_05675</name>
    <name evidence="8" type="ORF">SAMN05660875_104436</name>
</gene>
<feature type="modified residue" description="O-(pantetheine 4'-phosphoryl)serine" evidence="5">
    <location>
        <position position="246"/>
    </location>
</feature>
<sequence>MAIPSLMPYAVPTEWAANRVDWTLEPARAALLIHDMQDYFLDFWGADSPFVAALVERLAALCAHCRALGIPVIYTAQPGEQAAADRALLNDLWGPGLTRAPTRQGIVAGLAPQAGDTVLAKWRYSAFQRSPLEHLLAELRRDQLIIGGVYGHIGCLMTACDAFMRDVQPFLLADGIADFSAAEHRMALDYVAGRCGKVLACREVLSLGSRGAFSREALQARLLELLDEVDEPFDADANLLDYGLDSIQVMTLLSEWRERGLELTFTDLARTPTLNGWWALIQAQGGAA</sequence>
<reference evidence="7 9" key="3">
    <citation type="journal article" name="Genome Announc.">
        <title>Complete Genome Sequence of Pseudomonas balearica DSM 6083T.</title>
        <authorList>
            <person name="Bennasar-Figueras A."/>
            <person name="Salva-Serra F."/>
            <person name="Jaen-Luchoro D."/>
            <person name="Segui C."/>
            <person name="Aliaga F."/>
            <person name="Busquets A."/>
            <person name="Gomila M."/>
            <person name="Moore E.R."/>
            <person name="Lalucat J."/>
        </authorList>
    </citation>
    <scope>NUCLEOTIDE SEQUENCE [LARGE SCALE GENOMIC DNA]</scope>
    <source>
        <strain evidence="9">DSM 6083</strain>
        <strain evidence="7">DSM6083</strain>
    </source>
</reference>
<dbReference type="GeneID" id="77259405"/>
<dbReference type="InterPro" id="IPR009081">
    <property type="entry name" value="PP-bd_ACP"/>
</dbReference>
<dbReference type="InterPro" id="IPR050272">
    <property type="entry name" value="Isochorismatase-like_hydrls"/>
</dbReference>
<dbReference type="Pfam" id="PF00857">
    <property type="entry name" value="Isochorismatase"/>
    <property type="match status" value="1"/>
</dbReference>
<keyword evidence="5" id="KW-0596">Phosphopantetheine</keyword>
<dbReference type="KEGG" id="pbm:CL52_05675"/>
<dbReference type="Pfam" id="PF00550">
    <property type="entry name" value="PP-binding"/>
    <property type="match status" value="1"/>
</dbReference>
<dbReference type="EC" id="3.3.2.1" evidence="2"/>
<evidence type="ECO:0000313" key="9">
    <source>
        <dbReference type="Proteomes" id="UP000031271"/>
    </source>
</evidence>
<evidence type="ECO:0000313" key="8">
    <source>
        <dbReference type="EMBL" id="SDM41177.1"/>
    </source>
</evidence>
<protein>
    <recommendedName>
        <fullName evidence="2">isochorismatase</fullName>
        <ecNumber evidence="2">3.3.2.1</ecNumber>
    </recommendedName>
</protein>
<dbReference type="RefSeq" id="WP_043219022.1">
    <property type="nucleotide sequence ID" value="NZ_CP007511.1"/>
</dbReference>
<dbReference type="GO" id="GO:0016829">
    <property type="term" value="F:lyase activity"/>
    <property type="evidence" value="ECO:0007669"/>
    <property type="project" value="UniProtKB-KW"/>
</dbReference>
<name>A0A8D4C679_9GAMM</name>
<keyword evidence="8" id="KW-0456">Lyase</keyword>
<feature type="domain" description="Carrier" evidence="6">
    <location>
        <begin position="209"/>
        <end position="285"/>
    </location>
</feature>